<dbReference type="Pfam" id="PF00271">
    <property type="entry name" value="Helicase_C"/>
    <property type="match status" value="1"/>
</dbReference>
<dbReference type="Proteomes" id="UP000078595">
    <property type="component" value="Chromosome 2"/>
</dbReference>
<evidence type="ECO:0008006" key="9">
    <source>
        <dbReference type="Google" id="ProtNLM"/>
    </source>
</evidence>
<dbReference type="CDD" id="cd18793">
    <property type="entry name" value="SF2_C_SNF"/>
    <property type="match status" value="1"/>
</dbReference>
<feature type="compositionally biased region" description="Polar residues" evidence="4">
    <location>
        <begin position="797"/>
        <end position="812"/>
    </location>
</feature>
<gene>
    <name evidence="7" type="ORF">I303_102145</name>
</gene>
<organism evidence="7 8">
    <name type="scientific">Kwoniella dejecticola CBS 10117</name>
    <dbReference type="NCBI Taxonomy" id="1296121"/>
    <lineage>
        <taxon>Eukaryota</taxon>
        <taxon>Fungi</taxon>
        <taxon>Dikarya</taxon>
        <taxon>Basidiomycota</taxon>
        <taxon>Agaricomycotina</taxon>
        <taxon>Tremellomycetes</taxon>
        <taxon>Tremellales</taxon>
        <taxon>Cryptococcaceae</taxon>
        <taxon>Kwoniella</taxon>
    </lineage>
</organism>
<keyword evidence="2" id="KW-0378">Hydrolase</keyword>
<dbReference type="InterPro" id="IPR001650">
    <property type="entry name" value="Helicase_C-like"/>
</dbReference>
<sequence length="1408" mass="155467">MSFFATSAFENNIPPPRKIDNIDDHIDRMSTSIDLTGGDSSEDENDKRSSSTPHQHAHHHHHQQGDSNGIASSSALGSNMNMTTSTQNTAGHPHGPISTSTNFINHSSSSPLPSSSSQQRQHLTNNHGNNNDDDHDTNGIVFTGSNMKSPTPSSTFSHTAIAGPSNSGFSQYASSPQPHAHVQPSLSRHNSNVTGWTPPIPSQHPYTPHQVGMNGSASTSTSMGIDASSAIDLTSRNIPSPPPAPVNDKRPICIGSLWSQAIMLYPCPAVVVGAQPPAESKEKYEVVHFRNGELLRVKLKHRAAGTPARKGEPNNLLMRDTIQVLTPSLMTFVGDLDAGLADPLTGLMQRGLVRLEGFVQRVQPEVHHFAVKINVLLFTLPSNVQYIANLLATMSQYLVDPIPPYDPSRHSEQPRYENAHGGGAFAAQMAAMAQRRAAMASGGYGMVFADKEREKATQVEVQRKQVDEVFKSLDNGGELEQSDPGPLIKTNLFPHQRRALTFFLQREQDSLSLKQAKKNAKKALKKSKTESSGESTPSEDAEKGKEKEKDKVDDPRSLWEGIRDEKGKVRTWKNKITGEETRAKKGEKPDDSKGAILADDMGLGKTLSVVSLVAATRSSAHDWAKSKIERLTPTPGEPEKDDSDLKSSFKTKVFGMPDLEANGVDSKGKKRKRDAELGKALSARRSRIAVKSKGTLLVCPMSTIANWEDQIKEHWNGPVEIVGGAAGVMPPKVIERKWKPPKADGEDSSEDEMENFDVLKVYIYHGPSRRPDPQFISDFDVVITSYNTLANEFSKQTGFDTESNTPSETAENSGEEIDVTGDTSLNSRATKPEVEAEIKAMEVAALMRTNKKKGKSKVPITETSPLQAIDWFRVVLDEAHYIKTASTVASQAACALEADRRVALSGTPIQNKIEDVWALFKFLRVSPVDEKDVFTQYISSPCKYGEQIGVARLQLVMRCCTLRRTKDSTAEDGKKILNLPPRKEVQLWLELREDERQVYNERASAAKDRVGELKAKNELGKNYANMLQEVLRLRQICNHVDLAMLGSVEEDYDGTIMDYQVAIKGIEANGLNLSRAIAVCCFLKEGAGALCTGCNYDYGDYFPDIGLGGVEEFAEKAKPKKLTIKPVLTRCLHLYCPACFKSQVYSDYNKRGKSNVARACGTCNVMLRLPSDIIEVTPPECEANGEVITDQPKRATRKKYVRPPGEKPNLSTKMQYLHDELLTLSKKNPNSPHYDPFAISDDGVEELDSEGKPLVTKSIVFSQWTTMLDRISDMLDEAQIQYSRLDGTMTREERSRAIDALKYKKSTEVLLVSTRAGGVGLNLTVASRCYLVDPYWNPSVESQAIDRIHRMGQTRPVLAVKLMIKDSIEEKLDKIQKKKANLAQLSLKNMSRKELMAQKTEELADLFS</sequence>
<dbReference type="RefSeq" id="XP_065824548.1">
    <property type="nucleotide sequence ID" value="XM_065968476.1"/>
</dbReference>
<feature type="domain" description="Helicase C-terminal" evidence="6">
    <location>
        <begin position="1239"/>
        <end position="1396"/>
    </location>
</feature>
<dbReference type="Gene3D" id="3.40.50.10810">
    <property type="entry name" value="Tandem AAA-ATPase domain"/>
    <property type="match status" value="2"/>
</dbReference>
<dbReference type="KEGG" id="kdj:28965413"/>
<dbReference type="Gene3D" id="3.40.50.300">
    <property type="entry name" value="P-loop containing nucleotide triphosphate hydrolases"/>
    <property type="match status" value="1"/>
</dbReference>
<feature type="compositionally biased region" description="Polar residues" evidence="4">
    <location>
        <begin position="1"/>
        <end position="10"/>
    </location>
</feature>
<dbReference type="InterPro" id="IPR000330">
    <property type="entry name" value="SNF2_N"/>
</dbReference>
<evidence type="ECO:0000256" key="1">
    <source>
        <dbReference type="ARBA" id="ARBA00022741"/>
    </source>
</evidence>
<reference evidence="7" key="2">
    <citation type="submission" date="2024-02" db="EMBL/GenBank/DDBJ databases">
        <title>Comparative genomics of Cryptococcus and Kwoniella reveals pathogenesis evolution and contrasting modes of karyotype evolution via chromosome fusion or intercentromeric recombination.</title>
        <authorList>
            <person name="Coelho M.A."/>
            <person name="David-Palma M."/>
            <person name="Shea T."/>
            <person name="Bowers K."/>
            <person name="McGinley-Smith S."/>
            <person name="Mohammad A.W."/>
            <person name="Gnirke A."/>
            <person name="Yurkov A.M."/>
            <person name="Nowrousian M."/>
            <person name="Sun S."/>
            <person name="Cuomo C.A."/>
            <person name="Heitman J."/>
        </authorList>
    </citation>
    <scope>NUCLEOTIDE SEQUENCE</scope>
    <source>
        <strain evidence="7">CBS 10117</strain>
    </source>
</reference>
<feature type="compositionally biased region" description="Low complexity" evidence="4">
    <location>
        <begin position="78"/>
        <end position="89"/>
    </location>
</feature>
<dbReference type="SUPFAM" id="SSF52540">
    <property type="entry name" value="P-loop containing nucleoside triphosphate hydrolases"/>
    <property type="match status" value="2"/>
</dbReference>
<feature type="compositionally biased region" description="Polar residues" evidence="4">
    <location>
        <begin position="65"/>
        <end position="77"/>
    </location>
</feature>
<feature type="compositionally biased region" description="Polar residues" evidence="4">
    <location>
        <begin position="143"/>
        <end position="177"/>
    </location>
</feature>
<dbReference type="InterPro" id="IPR038718">
    <property type="entry name" value="SNF2-like_sf"/>
</dbReference>
<keyword evidence="8" id="KW-1185">Reference proteome</keyword>
<dbReference type="GO" id="GO:0016787">
    <property type="term" value="F:hydrolase activity"/>
    <property type="evidence" value="ECO:0007669"/>
    <property type="project" value="UniProtKB-KW"/>
</dbReference>
<dbReference type="GeneID" id="28965413"/>
<dbReference type="PANTHER" id="PTHR45626:SF52">
    <property type="entry name" value="SINGLE-STRANDED DNA-DEPENDENT ATPASE (EUROFUNG)"/>
    <property type="match status" value="1"/>
</dbReference>
<evidence type="ECO:0000256" key="3">
    <source>
        <dbReference type="ARBA" id="ARBA00022840"/>
    </source>
</evidence>
<feature type="compositionally biased region" description="Basic and acidic residues" evidence="4">
    <location>
        <begin position="540"/>
        <end position="562"/>
    </location>
</feature>
<proteinExistence type="predicted"/>
<dbReference type="Pfam" id="PF00176">
    <property type="entry name" value="SNF2-rel_dom"/>
    <property type="match status" value="2"/>
</dbReference>
<dbReference type="GO" id="GO:0006281">
    <property type="term" value="P:DNA repair"/>
    <property type="evidence" value="ECO:0007669"/>
    <property type="project" value="TreeGrafter"/>
</dbReference>
<dbReference type="InterPro" id="IPR050628">
    <property type="entry name" value="SNF2_RAD54_helicase_TF"/>
</dbReference>
<reference evidence="7" key="1">
    <citation type="submission" date="2013-07" db="EMBL/GenBank/DDBJ databases">
        <authorList>
            <consortium name="The Broad Institute Genome Sequencing Platform"/>
            <person name="Cuomo C."/>
            <person name="Litvintseva A."/>
            <person name="Chen Y."/>
            <person name="Heitman J."/>
            <person name="Sun S."/>
            <person name="Springer D."/>
            <person name="Dromer F."/>
            <person name="Young S.K."/>
            <person name="Zeng Q."/>
            <person name="Gargeya S."/>
            <person name="Fitzgerald M."/>
            <person name="Abouelleil A."/>
            <person name="Alvarado L."/>
            <person name="Berlin A.M."/>
            <person name="Chapman S.B."/>
            <person name="Dewar J."/>
            <person name="Goldberg J."/>
            <person name="Griggs A."/>
            <person name="Gujja S."/>
            <person name="Hansen M."/>
            <person name="Howarth C."/>
            <person name="Imamovic A."/>
            <person name="Larimer J."/>
            <person name="McCowan C."/>
            <person name="Murphy C."/>
            <person name="Pearson M."/>
            <person name="Priest M."/>
            <person name="Roberts A."/>
            <person name="Saif S."/>
            <person name="Shea T."/>
            <person name="Sykes S."/>
            <person name="Wortman J."/>
            <person name="Nusbaum C."/>
            <person name="Birren B."/>
        </authorList>
    </citation>
    <scope>NUCLEOTIDE SEQUENCE</scope>
    <source>
        <strain evidence="7">CBS 10117</strain>
    </source>
</reference>
<keyword evidence="1" id="KW-0547">Nucleotide-binding</keyword>
<evidence type="ECO:0000259" key="6">
    <source>
        <dbReference type="PROSITE" id="PS51194"/>
    </source>
</evidence>
<protein>
    <recommendedName>
        <fullName evidence="9">DNA repair protein RAD5</fullName>
    </recommendedName>
</protein>
<dbReference type="InterPro" id="IPR027417">
    <property type="entry name" value="P-loop_NTPase"/>
</dbReference>
<dbReference type="GO" id="GO:0005524">
    <property type="term" value="F:ATP binding"/>
    <property type="evidence" value="ECO:0007669"/>
    <property type="project" value="UniProtKB-KW"/>
</dbReference>
<dbReference type="SMART" id="SM00490">
    <property type="entry name" value="HELICc"/>
    <property type="match status" value="1"/>
</dbReference>
<evidence type="ECO:0000256" key="2">
    <source>
        <dbReference type="ARBA" id="ARBA00022801"/>
    </source>
</evidence>
<feature type="domain" description="Helicase ATP-binding" evidence="5">
    <location>
        <begin position="586"/>
        <end position="926"/>
    </location>
</feature>
<name>A0AAJ8MFP9_9TREE</name>
<dbReference type="SMART" id="SM00487">
    <property type="entry name" value="DEXDc"/>
    <property type="match status" value="1"/>
</dbReference>
<feature type="region of interest" description="Disordered" evidence="4">
    <location>
        <begin position="658"/>
        <end position="678"/>
    </location>
</feature>
<feature type="region of interest" description="Disordered" evidence="4">
    <location>
        <begin position="797"/>
        <end position="825"/>
    </location>
</feature>
<dbReference type="GO" id="GO:0005634">
    <property type="term" value="C:nucleus"/>
    <property type="evidence" value="ECO:0007669"/>
    <property type="project" value="TreeGrafter"/>
</dbReference>
<dbReference type="GO" id="GO:0008094">
    <property type="term" value="F:ATP-dependent activity, acting on DNA"/>
    <property type="evidence" value="ECO:0007669"/>
    <property type="project" value="TreeGrafter"/>
</dbReference>
<dbReference type="CDD" id="cd18008">
    <property type="entry name" value="DEXDc_SHPRH-like"/>
    <property type="match status" value="1"/>
</dbReference>
<dbReference type="InterPro" id="IPR049730">
    <property type="entry name" value="SNF2/RAD54-like_C"/>
</dbReference>
<dbReference type="PROSITE" id="PS51194">
    <property type="entry name" value="HELICASE_CTER"/>
    <property type="match status" value="1"/>
</dbReference>
<evidence type="ECO:0000259" key="5">
    <source>
        <dbReference type="PROSITE" id="PS51192"/>
    </source>
</evidence>
<keyword evidence="3" id="KW-0067">ATP-binding</keyword>
<feature type="region of interest" description="Disordered" evidence="4">
    <location>
        <begin position="514"/>
        <end position="562"/>
    </location>
</feature>
<dbReference type="InterPro" id="IPR014001">
    <property type="entry name" value="Helicase_ATP-bd"/>
</dbReference>
<feature type="region of interest" description="Disordered" evidence="4">
    <location>
        <begin position="1"/>
        <end position="191"/>
    </location>
</feature>
<evidence type="ECO:0000313" key="8">
    <source>
        <dbReference type="Proteomes" id="UP000078595"/>
    </source>
</evidence>
<dbReference type="EMBL" id="CP144531">
    <property type="protein sequence ID" value="WWC59588.1"/>
    <property type="molecule type" value="Genomic_DNA"/>
</dbReference>
<feature type="compositionally biased region" description="Basic and acidic residues" evidence="4">
    <location>
        <begin position="17"/>
        <end position="28"/>
    </location>
</feature>
<dbReference type="PROSITE" id="PS51192">
    <property type="entry name" value="HELICASE_ATP_BIND_1"/>
    <property type="match status" value="1"/>
</dbReference>
<feature type="compositionally biased region" description="Low complexity" evidence="4">
    <location>
        <begin position="107"/>
        <end position="117"/>
    </location>
</feature>
<evidence type="ECO:0000256" key="4">
    <source>
        <dbReference type="SAM" id="MobiDB-lite"/>
    </source>
</evidence>
<evidence type="ECO:0000313" key="7">
    <source>
        <dbReference type="EMBL" id="WWC59588.1"/>
    </source>
</evidence>
<feature type="compositionally biased region" description="Polar residues" evidence="4">
    <location>
        <begin position="97"/>
        <end position="106"/>
    </location>
</feature>
<feature type="compositionally biased region" description="Basic residues" evidence="4">
    <location>
        <begin position="515"/>
        <end position="526"/>
    </location>
</feature>
<dbReference type="PANTHER" id="PTHR45626">
    <property type="entry name" value="TRANSCRIPTION TERMINATION FACTOR 2-RELATED"/>
    <property type="match status" value="1"/>
</dbReference>
<accession>A0AAJ8MFP9</accession>